<name>A0A9P0NJD4_APHGO</name>
<evidence type="ECO:0000313" key="2">
    <source>
        <dbReference type="Proteomes" id="UP001154329"/>
    </source>
</evidence>
<reference evidence="1" key="2">
    <citation type="submission" date="2022-10" db="EMBL/GenBank/DDBJ databases">
        <authorList>
            <consortium name="ENA_rothamsted_submissions"/>
            <consortium name="culmorum"/>
            <person name="King R."/>
        </authorList>
    </citation>
    <scope>NUCLEOTIDE SEQUENCE</scope>
</reference>
<gene>
    <name evidence="1" type="ORF">APHIGO_LOCUS5428</name>
</gene>
<reference evidence="1" key="1">
    <citation type="submission" date="2022-02" db="EMBL/GenBank/DDBJ databases">
        <authorList>
            <person name="King R."/>
        </authorList>
    </citation>
    <scope>NUCLEOTIDE SEQUENCE</scope>
</reference>
<sequence length="219" mass="24095">MVSNESIVAAELNGVIKDINATTDILSTMDQRKEVTVEVMVGDIIEDLLILVCESPCGDAPIETLQTVDTSVKSTYVGVEGGPIIDIISTSEEREEETVEIVINDIIEELLMLVSDSPSGYAPPESLQTVDTSVKRTSVADDGGPQGDAALLVNHVLPDQGVKEMKRICELDEWLDLYATLQQRTPHRRRGFFTAVWRCVKRVVCGVCCFQCGYPFEDQ</sequence>
<proteinExistence type="predicted"/>
<dbReference type="AlphaFoldDB" id="A0A9P0NJD4"/>
<dbReference type="Proteomes" id="UP001154329">
    <property type="component" value="Chromosome 2"/>
</dbReference>
<keyword evidence="2" id="KW-1185">Reference proteome</keyword>
<protein>
    <submittedName>
        <fullName evidence="1">Uncharacterized protein</fullName>
    </submittedName>
</protein>
<accession>A0A9P0NJD4</accession>
<organism evidence="1 2">
    <name type="scientific">Aphis gossypii</name>
    <name type="common">Cotton aphid</name>
    <dbReference type="NCBI Taxonomy" id="80765"/>
    <lineage>
        <taxon>Eukaryota</taxon>
        <taxon>Metazoa</taxon>
        <taxon>Ecdysozoa</taxon>
        <taxon>Arthropoda</taxon>
        <taxon>Hexapoda</taxon>
        <taxon>Insecta</taxon>
        <taxon>Pterygota</taxon>
        <taxon>Neoptera</taxon>
        <taxon>Paraneoptera</taxon>
        <taxon>Hemiptera</taxon>
        <taxon>Sternorrhyncha</taxon>
        <taxon>Aphidomorpha</taxon>
        <taxon>Aphidoidea</taxon>
        <taxon>Aphididae</taxon>
        <taxon>Aphidini</taxon>
        <taxon>Aphis</taxon>
        <taxon>Aphis</taxon>
    </lineage>
</organism>
<evidence type="ECO:0000313" key="1">
    <source>
        <dbReference type="EMBL" id="CAH1724061.1"/>
    </source>
</evidence>
<dbReference type="EMBL" id="OU899035">
    <property type="protein sequence ID" value="CAH1724061.1"/>
    <property type="molecule type" value="Genomic_DNA"/>
</dbReference>